<accession>A0ABX0T9B3</accession>
<comment type="caution">
    <text evidence="2">The sequence shown here is derived from an EMBL/GenBank/DDBJ whole genome shotgun (WGS) entry which is preliminary data.</text>
</comment>
<dbReference type="Proteomes" id="UP001318300">
    <property type="component" value="Unassembled WGS sequence"/>
</dbReference>
<organism evidence="2 3">
    <name type="scientific">Curtobacterium salicis</name>
    <dbReference type="NCBI Taxonomy" id="1779862"/>
    <lineage>
        <taxon>Bacteria</taxon>
        <taxon>Bacillati</taxon>
        <taxon>Actinomycetota</taxon>
        <taxon>Actinomycetes</taxon>
        <taxon>Micrococcales</taxon>
        <taxon>Microbacteriaceae</taxon>
        <taxon>Curtobacterium</taxon>
    </lineage>
</organism>
<keyword evidence="3" id="KW-1185">Reference proteome</keyword>
<reference evidence="2 3" key="1">
    <citation type="submission" date="2020-03" db="EMBL/GenBank/DDBJ databases">
        <title>Above-ground endophytic microbial communities from plants in different locations in the United States.</title>
        <authorList>
            <person name="Frank C."/>
        </authorList>
    </citation>
    <scope>NUCLEOTIDE SEQUENCE [LARGE SCALE GENOMIC DNA]</scope>
    <source>
        <strain evidence="2 3">WW7</strain>
    </source>
</reference>
<feature type="region of interest" description="Disordered" evidence="1">
    <location>
        <begin position="1"/>
        <end position="27"/>
    </location>
</feature>
<proteinExistence type="predicted"/>
<dbReference type="EMBL" id="JAAOYO010000004">
    <property type="protein sequence ID" value="NII42115.1"/>
    <property type="molecule type" value="Genomic_DNA"/>
</dbReference>
<name>A0ABX0T9B3_9MICO</name>
<evidence type="ECO:0000313" key="3">
    <source>
        <dbReference type="Proteomes" id="UP001318300"/>
    </source>
</evidence>
<sequence>MADNALAKSTDVSDALGRDLTPSETKQAPGHLLKVSELFRLAARQQFTRGRSTNRLRVTAGAVTLPQRPVQSIVSVDGEPGDRFTFLGQRLEVPAQTGTFVVVDYEHGYDEIPDLVRLTVAGIVAQLLEADPRARAGVTQRGETRGPFSVQETYASWAQGASPRLAPDDLRTAQSYRVTSYGLIVQGGY</sequence>
<evidence type="ECO:0000313" key="2">
    <source>
        <dbReference type="EMBL" id="NII42115.1"/>
    </source>
</evidence>
<gene>
    <name evidence="2" type="ORF">E9228_002773</name>
</gene>
<protein>
    <submittedName>
        <fullName evidence="2">Uncharacterized protein</fullName>
    </submittedName>
</protein>
<dbReference type="RefSeq" id="WP_166781115.1">
    <property type="nucleotide sequence ID" value="NZ_JAAOYO010000004.1"/>
</dbReference>
<evidence type="ECO:0000256" key="1">
    <source>
        <dbReference type="SAM" id="MobiDB-lite"/>
    </source>
</evidence>